<dbReference type="PROSITE" id="PS00409">
    <property type="entry name" value="PROKAR_NTER_METHYL"/>
    <property type="match status" value="1"/>
</dbReference>
<evidence type="ECO:0000313" key="3">
    <source>
        <dbReference type="Proteomes" id="UP000632377"/>
    </source>
</evidence>
<comment type="caution">
    <text evidence="2">The sequence shown here is derived from an EMBL/GenBank/DDBJ whole genome shotgun (WGS) entry which is preliminary data.</text>
</comment>
<keyword evidence="3" id="KW-1185">Reference proteome</keyword>
<keyword evidence="1" id="KW-0472">Membrane</keyword>
<evidence type="ECO:0000256" key="1">
    <source>
        <dbReference type="SAM" id="Phobius"/>
    </source>
</evidence>
<keyword evidence="1" id="KW-1133">Transmembrane helix</keyword>
<organism evidence="2 3">
    <name type="scientific">Clostridium rhizosphaerae</name>
    <dbReference type="NCBI Taxonomy" id="2803861"/>
    <lineage>
        <taxon>Bacteria</taxon>
        <taxon>Bacillati</taxon>
        <taxon>Bacillota</taxon>
        <taxon>Clostridia</taxon>
        <taxon>Eubacteriales</taxon>
        <taxon>Clostridiaceae</taxon>
        <taxon>Clostridium</taxon>
    </lineage>
</organism>
<dbReference type="Pfam" id="PF07963">
    <property type="entry name" value="N_methyl"/>
    <property type="match status" value="1"/>
</dbReference>
<feature type="transmembrane region" description="Helical" evidence="1">
    <location>
        <begin position="20"/>
        <end position="38"/>
    </location>
</feature>
<evidence type="ECO:0000313" key="2">
    <source>
        <dbReference type="EMBL" id="MBL4937924.1"/>
    </source>
</evidence>
<reference evidence="2 3" key="1">
    <citation type="submission" date="2021-01" db="EMBL/GenBank/DDBJ databases">
        <title>Genome public.</title>
        <authorList>
            <person name="Liu C."/>
            <person name="Sun Q."/>
        </authorList>
    </citation>
    <scope>NUCLEOTIDE SEQUENCE [LARGE SCALE GENOMIC DNA]</scope>
    <source>
        <strain evidence="2 3">YIM B02515</strain>
    </source>
</reference>
<protein>
    <submittedName>
        <fullName evidence="2">Type II secretion system protein</fullName>
    </submittedName>
</protein>
<proteinExistence type="predicted"/>
<accession>A0ABS1THV3</accession>
<dbReference type="InterPro" id="IPR012902">
    <property type="entry name" value="N_methyl_site"/>
</dbReference>
<keyword evidence="1" id="KW-0812">Transmembrane</keyword>
<gene>
    <name evidence="2" type="ORF">JK636_19630</name>
</gene>
<name>A0ABS1THV3_9CLOT</name>
<dbReference type="NCBIfam" id="TIGR02532">
    <property type="entry name" value="IV_pilin_GFxxxE"/>
    <property type="match status" value="1"/>
</dbReference>
<dbReference type="EMBL" id="JAESWC010000018">
    <property type="protein sequence ID" value="MBL4937924.1"/>
    <property type="molecule type" value="Genomic_DNA"/>
</dbReference>
<dbReference type="Proteomes" id="UP000632377">
    <property type="component" value="Unassembled WGS sequence"/>
</dbReference>
<dbReference type="RefSeq" id="WP_202750665.1">
    <property type="nucleotide sequence ID" value="NZ_JAESWC010000018.1"/>
</dbReference>
<sequence>MQLFKGKLLNSKGLTLIELIVSISIASIAAVVLVTILLQSIRSYKNNTDDYRSYFYLSEALMFVQHEINNSKDISIQTNNIELKFSEDITKIIKLNPEGSLEIVHKEKGSIKAVNNIINNIGEFNVIQKDKVIYITAALKNGERYKGCIGIKR</sequence>